<dbReference type="Proteomes" id="UP000001055">
    <property type="component" value="Unassembled WGS sequence"/>
</dbReference>
<evidence type="ECO:0000313" key="3">
    <source>
        <dbReference type="Proteomes" id="UP000001055"/>
    </source>
</evidence>
<protein>
    <recommendedName>
        <fullName evidence="4">TPM domain-containing protein</fullName>
    </recommendedName>
</protein>
<dbReference type="InParanoid" id="Q0U5R4"/>
<name>Q0U5R4_PHANO</name>
<feature type="chain" id="PRO_5004177503" description="TPM domain-containing protein" evidence="1">
    <location>
        <begin position="19"/>
        <end position="283"/>
    </location>
</feature>
<evidence type="ECO:0000256" key="1">
    <source>
        <dbReference type="SAM" id="SignalP"/>
    </source>
</evidence>
<organism evidence="2 3">
    <name type="scientific">Phaeosphaeria nodorum (strain SN15 / ATCC MYA-4574 / FGSC 10173)</name>
    <name type="common">Glume blotch fungus</name>
    <name type="synonym">Parastagonospora nodorum</name>
    <dbReference type="NCBI Taxonomy" id="321614"/>
    <lineage>
        <taxon>Eukaryota</taxon>
        <taxon>Fungi</taxon>
        <taxon>Dikarya</taxon>
        <taxon>Ascomycota</taxon>
        <taxon>Pezizomycotina</taxon>
        <taxon>Dothideomycetes</taxon>
        <taxon>Pleosporomycetidae</taxon>
        <taxon>Pleosporales</taxon>
        <taxon>Pleosporineae</taxon>
        <taxon>Phaeosphaeriaceae</taxon>
        <taxon>Parastagonospora</taxon>
    </lineage>
</organism>
<gene>
    <name evidence="2" type="ORF">SNOG_12900</name>
</gene>
<feature type="signal peptide" evidence="1">
    <location>
        <begin position="1"/>
        <end position="18"/>
    </location>
</feature>
<dbReference type="GeneID" id="5980029"/>
<reference evidence="3" key="1">
    <citation type="journal article" date="2007" name="Plant Cell">
        <title>Dothideomycete-plant interactions illuminated by genome sequencing and EST analysis of the wheat pathogen Stagonospora nodorum.</title>
        <authorList>
            <person name="Hane J.K."/>
            <person name="Lowe R.G."/>
            <person name="Solomon P.S."/>
            <person name="Tan K.C."/>
            <person name="Schoch C.L."/>
            <person name="Spatafora J.W."/>
            <person name="Crous P.W."/>
            <person name="Kodira C."/>
            <person name="Birren B.W."/>
            <person name="Galagan J.E."/>
            <person name="Torriani S.F."/>
            <person name="McDonald B.A."/>
            <person name="Oliver R.P."/>
        </authorList>
    </citation>
    <scope>NUCLEOTIDE SEQUENCE [LARGE SCALE GENOMIC DNA]</scope>
    <source>
        <strain evidence="3">SN15 / ATCC MYA-4574 / FGSC 10173</strain>
    </source>
</reference>
<dbReference type="RefSeq" id="XP_001803116.1">
    <property type="nucleotide sequence ID" value="XM_001803064.1"/>
</dbReference>
<sequence>MMKLIYLPLLLAAWLISADLVADSHQRRSLIPAKSVDNVFLIRRTMSLPEPGHEEEFIMKETADAVPAVWEFVHDEKGVKEEIDMNTALFQDFKQKRSVAAIELKGCTVLAIISRKGVYMGHYWEDISFVTDQSLIGGEDTQEAIFERTVLNGIRDGIKGPKRATQMSFTRFAQELGDEHVRAFLIRPDRNSADGPEGYPVQWQKMKEVVVSIMPKIAEDGRWNEVIYTAGATRQVLQRTSAGRVLFKIDPEHVEKASRRAKATRLAVLWVETREVYRDEWQE</sequence>
<evidence type="ECO:0000313" key="2">
    <source>
        <dbReference type="EMBL" id="EAT79700.1"/>
    </source>
</evidence>
<keyword evidence="1" id="KW-0732">Signal</keyword>
<proteinExistence type="predicted"/>
<accession>Q0U5R4</accession>
<dbReference type="KEGG" id="pno:SNOG_12900"/>
<dbReference type="OMA" id="GVYATHW"/>
<dbReference type="VEuPathDB" id="FungiDB:JI435_129000"/>
<evidence type="ECO:0008006" key="4">
    <source>
        <dbReference type="Google" id="ProtNLM"/>
    </source>
</evidence>
<dbReference type="EMBL" id="CH445348">
    <property type="protein sequence ID" value="EAT79700.1"/>
    <property type="molecule type" value="Genomic_DNA"/>
</dbReference>
<dbReference type="AlphaFoldDB" id="Q0U5R4"/>